<sequence length="387" mass="43157">MKTPSASDGKLFLLPALYFFLAMLWVLGSDALTWHMFEAWPPEAIKDISMLKGLAFSACTALFISFLLHRHSVSRSRMVKNMRRVIRKINRISRAHRRAAAELDAIFDNSLVGVLFADESLTVRRANRGFLEMMGRTREEVVGKSVCNLSQGGCGVCEELLRAMDRNRPEAGATESEFAVETPGGQRWMQMSLSRVGAGTQARGHVAVLRDVTERRRDEERIAYLSYHDFLTGLPNRRLFTEKLADACKRGRRYGGGFGVLYIDLNDFKRCNDTHGHEFGDAVLKAFTRIALECLRESDVLARLGGDEFAVILNAVEKRSSCEKVARKLQEALARVREVDGLPVSLSASMGAGVFPHDGEDVDSLLTVADRNMYVQKDIHRAGAAVQ</sequence>
<dbReference type="SMART" id="SM00267">
    <property type="entry name" value="GGDEF"/>
    <property type="match status" value="1"/>
</dbReference>
<dbReference type="Gene3D" id="3.30.450.20">
    <property type="entry name" value="PAS domain"/>
    <property type="match status" value="1"/>
</dbReference>
<dbReference type="InterPro" id="IPR000014">
    <property type="entry name" value="PAS"/>
</dbReference>
<dbReference type="NCBIfam" id="TIGR00229">
    <property type="entry name" value="sensory_box"/>
    <property type="match status" value="1"/>
</dbReference>
<dbReference type="InterPro" id="IPR029787">
    <property type="entry name" value="Nucleotide_cyclase"/>
</dbReference>
<evidence type="ECO:0000256" key="1">
    <source>
        <dbReference type="SAM" id="Phobius"/>
    </source>
</evidence>
<feature type="transmembrane region" description="Helical" evidence="1">
    <location>
        <begin position="48"/>
        <end position="68"/>
    </location>
</feature>
<gene>
    <name evidence="4" type="ORF">NNJEOMEG_03947</name>
</gene>
<feature type="domain" description="GGDEF" evidence="3">
    <location>
        <begin position="256"/>
        <end position="387"/>
    </location>
</feature>
<dbReference type="CDD" id="cd00130">
    <property type="entry name" value="PAS"/>
    <property type="match status" value="1"/>
</dbReference>
<name>A0A6V8LUJ5_9BACT</name>
<dbReference type="SUPFAM" id="SSF55073">
    <property type="entry name" value="Nucleotide cyclase"/>
    <property type="match status" value="1"/>
</dbReference>
<dbReference type="Pfam" id="PF08448">
    <property type="entry name" value="PAS_4"/>
    <property type="match status" value="1"/>
</dbReference>
<dbReference type="InterPro" id="IPR000160">
    <property type="entry name" value="GGDEF_dom"/>
</dbReference>
<evidence type="ECO:0000259" key="3">
    <source>
        <dbReference type="PROSITE" id="PS50887"/>
    </source>
</evidence>
<dbReference type="PROSITE" id="PS50112">
    <property type="entry name" value="PAS"/>
    <property type="match status" value="1"/>
</dbReference>
<reference evidence="4 5" key="1">
    <citation type="submission" date="2020-04" db="EMBL/GenBank/DDBJ databases">
        <authorList>
            <consortium name="Desulfovibrio sp. FSS-1 genome sequencing consortium"/>
            <person name="Shimoshige H."/>
            <person name="Kobayashi H."/>
            <person name="Maekawa T."/>
        </authorList>
    </citation>
    <scope>NUCLEOTIDE SEQUENCE [LARGE SCALE GENOMIC DNA]</scope>
    <source>
        <strain evidence="4 5">SIID29052-01</strain>
    </source>
</reference>
<dbReference type="RefSeq" id="WP_173087211.1">
    <property type="nucleotide sequence ID" value="NZ_BLTE01000031.1"/>
</dbReference>
<evidence type="ECO:0000313" key="5">
    <source>
        <dbReference type="Proteomes" id="UP000494245"/>
    </source>
</evidence>
<dbReference type="InterPro" id="IPR035965">
    <property type="entry name" value="PAS-like_dom_sf"/>
</dbReference>
<dbReference type="SMART" id="SM00091">
    <property type="entry name" value="PAS"/>
    <property type="match status" value="1"/>
</dbReference>
<dbReference type="SUPFAM" id="SSF55785">
    <property type="entry name" value="PYP-like sensor domain (PAS domain)"/>
    <property type="match status" value="1"/>
</dbReference>
<comment type="caution">
    <text evidence="4">The sequence shown here is derived from an EMBL/GenBank/DDBJ whole genome shotgun (WGS) entry which is preliminary data.</text>
</comment>
<accession>A0A6V8LUJ5</accession>
<feature type="domain" description="PAS" evidence="2">
    <location>
        <begin position="99"/>
        <end position="145"/>
    </location>
</feature>
<keyword evidence="5" id="KW-1185">Reference proteome</keyword>
<proteinExistence type="predicted"/>
<dbReference type="PANTHER" id="PTHR44757:SF2">
    <property type="entry name" value="BIOFILM ARCHITECTURE MAINTENANCE PROTEIN MBAA"/>
    <property type="match status" value="1"/>
</dbReference>
<dbReference type="Gene3D" id="3.30.70.270">
    <property type="match status" value="1"/>
</dbReference>
<dbReference type="InterPro" id="IPR043128">
    <property type="entry name" value="Rev_trsase/Diguanyl_cyclase"/>
</dbReference>
<dbReference type="PROSITE" id="PS50887">
    <property type="entry name" value="GGDEF"/>
    <property type="match status" value="1"/>
</dbReference>
<dbReference type="Pfam" id="PF00990">
    <property type="entry name" value="GGDEF"/>
    <property type="match status" value="1"/>
</dbReference>
<keyword evidence="1" id="KW-0812">Transmembrane</keyword>
<dbReference type="EMBL" id="BLTE01000031">
    <property type="protein sequence ID" value="GFK96073.1"/>
    <property type="molecule type" value="Genomic_DNA"/>
</dbReference>
<dbReference type="PANTHER" id="PTHR44757">
    <property type="entry name" value="DIGUANYLATE CYCLASE DGCP"/>
    <property type="match status" value="1"/>
</dbReference>
<evidence type="ECO:0000313" key="4">
    <source>
        <dbReference type="EMBL" id="GFK96073.1"/>
    </source>
</evidence>
<dbReference type="InterPro" id="IPR013656">
    <property type="entry name" value="PAS_4"/>
</dbReference>
<dbReference type="NCBIfam" id="TIGR00254">
    <property type="entry name" value="GGDEF"/>
    <property type="match status" value="1"/>
</dbReference>
<dbReference type="CDD" id="cd01949">
    <property type="entry name" value="GGDEF"/>
    <property type="match status" value="1"/>
</dbReference>
<dbReference type="InterPro" id="IPR052155">
    <property type="entry name" value="Biofilm_reg_signaling"/>
</dbReference>
<feature type="transmembrane region" description="Helical" evidence="1">
    <location>
        <begin position="12"/>
        <end position="28"/>
    </location>
</feature>
<dbReference type="Proteomes" id="UP000494245">
    <property type="component" value="Unassembled WGS sequence"/>
</dbReference>
<organism evidence="4 5">
    <name type="scientific">Fundidesulfovibrio magnetotacticus</name>
    <dbReference type="NCBI Taxonomy" id="2730080"/>
    <lineage>
        <taxon>Bacteria</taxon>
        <taxon>Pseudomonadati</taxon>
        <taxon>Thermodesulfobacteriota</taxon>
        <taxon>Desulfovibrionia</taxon>
        <taxon>Desulfovibrionales</taxon>
        <taxon>Desulfovibrionaceae</taxon>
        <taxon>Fundidesulfovibrio</taxon>
    </lineage>
</organism>
<reference evidence="4 5" key="2">
    <citation type="submission" date="2020-05" db="EMBL/GenBank/DDBJ databases">
        <title>Draft genome sequence of Desulfovibrio sp. strainFSS-1.</title>
        <authorList>
            <person name="Shimoshige H."/>
            <person name="Kobayashi H."/>
            <person name="Maekawa T."/>
        </authorList>
    </citation>
    <scope>NUCLEOTIDE SEQUENCE [LARGE SCALE GENOMIC DNA]</scope>
    <source>
        <strain evidence="4 5">SIID29052-01</strain>
    </source>
</reference>
<dbReference type="AlphaFoldDB" id="A0A6V8LUJ5"/>
<evidence type="ECO:0000259" key="2">
    <source>
        <dbReference type="PROSITE" id="PS50112"/>
    </source>
</evidence>
<protein>
    <submittedName>
        <fullName evidence="4">Putative signaling protein</fullName>
    </submittedName>
</protein>
<keyword evidence="1" id="KW-1133">Transmembrane helix</keyword>
<keyword evidence="1" id="KW-0472">Membrane</keyword>